<reference evidence="2" key="1">
    <citation type="submission" date="2016-11" db="EMBL/GenBank/DDBJ databases">
        <authorList>
            <person name="Jaros S."/>
            <person name="Januszkiewicz K."/>
            <person name="Wedrychowicz H."/>
        </authorList>
    </citation>
    <scope>NUCLEOTIDE SEQUENCE [LARGE SCALE GENOMIC DNA]</scope>
    <source>
        <strain evidence="2">Y48</strain>
    </source>
</reference>
<feature type="transmembrane region" description="Helical" evidence="1">
    <location>
        <begin position="55"/>
        <end position="75"/>
    </location>
</feature>
<dbReference type="AlphaFoldDB" id="A0A1J0VS86"/>
<evidence type="ECO:0000256" key="1">
    <source>
        <dbReference type="SAM" id="Phobius"/>
    </source>
</evidence>
<dbReference type="Proteomes" id="UP000183810">
    <property type="component" value="Chromosome"/>
</dbReference>
<organism evidence="2 3">
    <name type="scientific">Nocardia mangyaensis</name>
    <dbReference type="NCBI Taxonomy" id="2213200"/>
    <lineage>
        <taxon>Bacteria</taxon>
        <taxon>Bacillati</taxon>
        <taxon>Actinomycetota</taxon>
        <taxon>Actinomycetes</taxon>
        <taxon>Mycobacteriales</taxon>
        <taxon>Nocardiaceae</taxon>
        <taxon>Nocardia</taxon>
    </lineage>
</organism>
<keyword evidence="3" id="KW-1185">Reference proteome</keyword>
<keyword evidence="1" id="KW-0812">Transmembrane</keyword>
<sequence length="141" mass="14892">MISMYVRRLDPRRSIVCLIGGLMATWAFAGALGLITGAVALSPATVDSLPWQSPILAGVALAMVVGVPMTVVALAAAQDDPRTARTAMIAACALVGWILLQLVLLRELSWLQPVCVVFAVAVAALGTPPPLYRKPSDRETR</sequence>
<proteinExistence type="predicted"/>
<name>A0A1J0VS86_9NOCA</name>
<evidence type="ECO:0000313" key="2">
    <source>
        <dbReference type="EMBL" id="APE34874.1"/>
    </source>
</evidence>
<accession>A0A1J0VS86</accession>
<dbReference type="RefSeq" id="WP_071928057.1">
    <property type="nucleotide sequence ID" value="NZ_CP018082.1"/>
</dbReference>
<keyword evidence="1" id="KW-1133">Transmembrane helix</keyword>
<dbReference type="OrthoDB" id="4567728at2"/>
<feature type="transmembrane region" description="Helical" evidence="1">
    <location>
        <begin position="15"/>
        <end position="35"/>
    </location>
</feature>
<keyword evidence="1" id="KW-0472">Membrane</keyword>
<feature type="transmembrane region" description="Helical" evidence="1">
    <location>
        <begin position="87"/>
        <end position="104"/>
    </location>
</feature>
<gene>
    <name evidence="2" type="ORF">BOX37_13985</name>
</gene>
<evidence type="ECO:0000313" key="3">
    <source>
        <dbReference type="Proteomes" id="UP000183810"/>
    </source>
</evidence>
<feature type="transmembrane region" description="Helical" evidence="1">
    <location>
        <begin position="110"/>
        <end position="132"/>
    </location>
</feature>
<dbReference type="KEGG" id="nsl:BOX37_13985"/>
<protein>
    <submittedName>
        <fullName evidence="2">Uncharacterized protein</fullName>
    </submittedName>
</protein>
<dbReference type="EMBL" id="CP018082">
    <property type="protein sequence ID" value="APE34874.1"/>
    <property type="molecule type" value="Genomic_DNA"/>
</dbReference>